<comment type="caution">
    <text evidence="1">The sequence shown here is derived from an EMBL/GenBank/DDBJ whole genome shotgun (WGS) entry which is preliminary data.</text>
</comment>
<protein>
    <submittedName>
        <fullName evidence="1">Transposase, IS200/IS605 family</fullName>
    </submittedName>
</protein>
<proteinExistence type="predicted"/>
<dbReference type="EMBL" id="AESD01000344">
    <property type="protein sequence ID" value="EHJ13028.1"/>
    <property type="molecule type" value="Genomic_DNA"/>
</dbReference>
<organism evidence="1 2">
    <name type="scientific">Crocosphaera watsonii WH 0003</name>
    <dbReference type="NCBI Taxonomy" id="423471"/>
    <lineage>
        <taxon>Bacteria</taxon>
        <taxon>Bacillati</taxon>
        <taxon>Cyanobacteriota</taxon>
        <taxon>Cyanophyceae</taxon>
        <taxon>Oscillatoriophycideae</taxon>
        <taxon>Chroococcales</taxon>
        <taxon>Aphanothecaceae</taxon>
        <taxon>Crocosphaera</taxon>
    </lineage>
</organism>
<dbReference type="Proteomes" id="UP000003477">
    <property type="component" value="Unassembled WGS sequence"/>
</dbReference>
<name>G5J470_CROWT</name>
<dbReference type="PATRIC" id="fig|423471.3.peg.2153"/>
<evidence type="ECO:0000313" key="1">
    <source>
        <dbReference type="EMBL" id="EHJ13028.1"/>
    </source>
</evidence>
<evidence type="ECO:0000313" key="2">
    <source>
        <dbReference type="Proteomes" id="UP000003477"/>
    </source>
</evidence>
<gene>
    <name evidence="1" type="ORF">CWATWH0003_2293</name>
</gene>
<sequence length="43" mass="4804">MITYKVEAKGGLALFLPTRKIKPSQRCPKCGTVHKDWANLSCL</sequence>
<dbReference type="AlphaFoldDB" id="G5J470"/>
<reference evidence="1 2" key="1">
    <citation type="journal article" date="2011" name="Front. Microbiol.">
        <title>Two Strains of Crocosphaera watsonii with Highly Conserved Genomes are Distinguished by Strain-Specific Features.</title>
        <authorList>
            <person name="Bench S.R."/>
            <person name="Ilikchyan I.N."/>
            <person name="Tripp H.J."/>
            <person name="Zehr J.P."/>
        </authorList>
    </citation>
    <scope>NUCLEOTIDE SEQUENCE [LARGE SCALE GENOMIC DNA]</scope>
    <source>
        <strain evidence="1 2">WH 0003</strain>
    </source>
</reference>
<accession>G5J470</accession>